<keyword evidence="1" id="KW-0285">Flavoprotein</keyword>
<feature type="domain" description="Flavodoxin-like" evidence="4">
    <location>
        <begin position="340"/>
        <end position="475"/>
    </location>
</feature>
<dbReference type="RefSeq" id="WP_169527342.1">
    <property type="nucleotide sequence ID" value="NZ_JAAMPU010000105.1"/>
</dbReference>
<protein>
    <recommendedName>
        <fullName evidence="2">NADPH--hemoprotein reductase</fullName>
        <ecNumber evidence="2">1.6.2.4</ecNumber>
    </recommendedName>
</protein>
<dbReference type="GO" id="GO:0005829">
    <property type="term" value="C:cytosol"/>
    <property type="evidence" value="ECO:0007669"/>
    <property type="project" value="TreeGrafter"/>
</dbReference>
<dbReference type="InterPro" id="IPR039261">
    <property type="entry name" value="FNR_nucleotide-bd"/>
</dbReference>
<dbReference type="SUPFAM" id="SSF52343">
    <property type="entry name" value="Ferredoxin reductase-like, C-terminal NADP-linked domain"/>
    <property type="match status" value="1"/>
</dbReference>
<reference evidence="6" key="1">
    <citation type="submission" date="2020-02" db="EMBL/GenBank/DDBJ databases">
        <title>Flavobacterium sp. genome.</title>
        <authorList>
            <person name="Jung H.S."/>
            <person name="Baek J.H."/>
            <person name="Jeon C.O."/>
        </authorList>
    </citation>
    <scope>NUCLEOTIDE SEQUENCE</scope>
    <source>
        <strain evidence="6">SE-s28</strain>
    </source>
</reference>
<evidence type="ECO:0000256" key="1">
    <source>
        <dbReference type="ARBA" id="ARBA00022630"/>
    </source>
</evidence>
<dbReference type="InterPro" id="IPR005625">
    <property type="entry name" value="PepSY-ass_TM"/>
</dbReference>
<dbReference type="Pfam" id="PF00175">
    <property type="entry name" value="NAD_binding_1"/>
    <property type="match status" value="1"/>
</dbReference>
<name>A0A972JFQ6_9FLAO</name>
<dbReference type="InterPro" id="IPR017938">
    <property type="entry name" value="Riboflavin_synthase-like_b-brl"/>
</dbReference>
<dbReference type="AlphaFoldDB" id="A0A972JFQ6"/>
<dbReference type="Gene3D" id="3.40.50.80">
    <property type="entry name" value="Nucleotide-binding domain of ferredoxin-NADP reductase (FNR) module"/>
    <property type="match status" value="1"/>
</dbReference>
<evidence type="ECO:0000259" key="5">
    <source>
        <dbReference type="PROSITE" id="PS51384"/>
    </source>
</evidence>
<sequence>MTISIWRYSHLALAVSSFLFITLASVTGIILAFEPVSESLKPYAVSNLGSVTLSQTITSVQKEYDEILEIKVGDRFVSADVITKDGDSKHVYINPKTGKSLGEVQKKDAFFEWVTTLHRSLFLHGFGRFFMGLTAFLLLLIALTGSILVIKRQRGIRHFFSKVIREDFFSFYHVLFGRFWLVPILIIALTGSFLTLEEFNLFPKQKISHNVDFEKIREVPKLAIKDFPIFNNTELSHVKAVEFPFSPDPEDAFTIKLDDREIVVNQFTGDILSDQKTRAVSYWKNLSLDLHTGRANTIWALVLAIAALNILFFIYSGFAMTLKRIGGKIKNKFKKDESEFIILAGSENGSTMQFAKSVHLALIKAGKKSFLGELNNYDAFPKAQHLLFFTATYGNGEAPANATKALNQISKITQSNQPKFSVVAFGSHAYPDFCKFGFDLFNRLSNREDLEPFLEIKIINDKSIQAFGEWVADFCAKTGIALDVDFKQLSSAPKKRTEFTVVSKTEASVEESFLIRLKAKNVKFQSGDLFNIYPANDHRLRQYSIGKISNEIQLSVKYHKNGLGSEFLYNLNIGDTILASVDKNPNFHFPKKATSVVLISNGTGIAPFLGMISENPNIPTSLYAGFRDGKSFSPYRNDLETYRENGKLEFLNLAYSREKQRQYVWELVSRDMEKLTLQLHNGAVFLICGSLSMQNDVLKIFSLMADELGEPLSHFQANGQIKMDCY</sequence>
<dbReference type="EC" id="1.6.2.4" evidence="2"/>
<evidence type="ECO:0000313" key="7">
    <source>
        <dbReference type="Proteomes" id="UP000712080"/>
    </source>
</evidence>
<dbReference type="GO" id="GO:0050660">
    <property type="term" value="F:flavin adenine dinucleotide binding"/>
    <property type="evidence" value="ECO:0007669"/>
    <property type="project" value="TreeGrafter"/>
</dbReference>
<dbReference type="InterPro" id="IPR017927">
    <property type="entry name" value="FAD-bd_FR_type"/>
</dbReference>
<feature type="transmembrane region" description="Helical" evidence="3">
    <location>
        <begin position="298"/>
        <end position="322"/>
    </location>
</feature>
<dbReference type="Pfam" id="PF00258">
    <property type="entry name" value="Flavodoxin_1"/>
    <property type="match status" value="1"/>
</dbReference>
<gene>
    <name evidence="6" type="ORF">G6047_09310</name>
</gene>
<keyword evidence="3" id="KW-0812">Transmembrane</keyword>
<feature type="transmembrane region" description="Helical" evidence="3">
    <location>
        <begin position="171"/>
        <end position="194"/>
    </location>
</feature>
<evidence type="ECO:0000256" key="3">
    <source>
        <dbReference type="SAM" id="Phobius"/>
    </source>
</evidence>
<dbReference type="Proteomes" id="UP000712080">
    <property type="component" value="Unassembled WGS sequence"/>
</dbReference>
<dbReference type="Pfam" id="PF03929">
    <property type="entry name" value="PepSY_TM"/>
    <property type="match status" value="1"/>
</dbReference>
<dbReference type="GO" id="GO:0003958">
    <property type="term" value="F:NADPH-hemoprotein reductase activity"/>
    <property type="evidence" value="ECO:0007669"/>
    <property type="project" value="UniProtKB-EC"/>
</dbReference>
<keyword evidence="7" id="KW-1185">Reference proteome</keyword>
<dbReference type="Gene3D" id="2.40.30.10">
    <property type="entry name" value="Translation factors"/>
    <property type="match status" value="1"/>
</dbReference>
<organism evidence="6 7">
    <name type="scientific">Flavobacterium silvaticum</name>
    <dbReference type="NCBI Taxonomy" id="1852020"/>
    <lineage>
        <taxon>Bacteria</taxon>
        <taxon>Pseudomonadati</taxon>
        <taxon>Bacteroidota</taxon>
        <taxon>Flavobacteriia</taxon>
        <taxon>Flavobacteriales</taxon>
        <taxon>Flavobacteriaceae</taxon>
        <taxon>Flavobacterium</taxon>
    </lineage>
</organism>
<dbReference type="SUPFAM" id="SSF63380">
    <property type="entry name" value="Riboflavin synthase domain-like"/>
    <property type="match status" value="1"/>
</dbReference>
<proteinExistence type="predicted"/>
<keyword evidence="3" id="KW-1133">Transmembrane helix</keyword>
<dbReference type="EMBL" id="JAAMPU010000105">
    <property type="protein sequence ID" value="NMH28229.1"/>
    <property type="molecule type" value="Genomic_DNA"/>
</dbReference>
<accession>A0A972JFQ6</accession>
<evidence type="ECO:0000256" key="2">
    <source>
        <dbReference type="ARBA" id="ARBA00023797"/>
    </source>
</evidence>
<evidence type="ECO:0000313" key="6">
    <source>
        <dbReference type="EMBL" id="NMH28229.1"/>
    </source>
</evidence>
<dbReference type="InterPro" id="IPR001433">
    <property type="entry name" value="OxRdtase_FAD/NAD-bd"/>
</dbReference>
<dbReference type="Gene3D" id="3.40.50.360">
    <property type="match status" value="1"/>
</dbReference>
<dbReference type="GO" id="GO:0010181">
    <property type="term" value="F:FMN binding"/>
    <property type="evidence" value="ECO:0007669"/>
    <property type="project" value="InterPro"/>
</dbReference>
<dbReference type="PANTHER" id="PTHR19384">
    <property type="entry name" value="NITRIC OXIDE SYNTHASE-RELATED"/>
    <property type="match status" value="1"/>
</dbReference>
<comment type="caution">
    <text evidence="6">The sequence shown here is derived from an EMBL/GenBank/DDBJ whole genome shotgun (WGS) entry which is preliminary data.</text>
</comment>
<dbReference type="SUPFAM" id="SSF52218">
    <property type="entry name" value="Flavoproteins"/>
    <property type="match status" value="1"/>
</dbReference>
<keyword evidence="3" id="KW-0472">Membrane</keyword>
<dbReference type="PROSITE" id="PS51384">
    <property type="entry name" value="FAD_FR"/>
    <property type="match status" value="1"/>
</dbReference>
<dbReference type="PANTHER" id="PTHR19384:SF17">
    <property type="entry name" value="NADPH--CYTOCHROME P450 REDUCTASE"/>
    <property type="match status" value="1"/>
</dbReference>
<evidence type="ECO:0000259" key="4">
    <source>
        <dbReference type="PROSITE" id="PS50902"/>
    </source>
</evidence>
<dbReference type="InterPro" id="IPR029039">
    <property type="entry name" value="Flavoprotein-like_sf"/>
</dbReference>
<feature type="transmembrane region" description="Helical" evidence="3">
    <location>
        <begin position="129"/>
        <end position="150"/>
    </location>
</feature>
<feature type="transmembrane region" description="Helical" evidence="3">
    <location>
        <begin position="12"/>
        <end position="33"/>
    </location>
</feature>
<dbReference type="PROSITE" id="PS50902">
    <property type="entry name" value="FLAVODOXIN_LIKE"/>
    <property type="match status" value="1"/>
</dbReference>
<dbReference type="InterPro" id="IPR008254">
    <property type="entry name" value="Flavodoxin/NO_synth"/>
</dbReference>
<feature type="domain" description="FAD-binding FR-type" evidence="5">
    <location>
        <begin position="494"/>
        <end position="590"/>
    </location>
</feature>